<evidence type="ECO:0000256" key="7">
    <source>
        <dbReference type="RuleBase" id="RU367084"/>
    </source>
</evidence>
<dbReference type="GO" id="GO:0005524">
    <property type="term" value="F:ATP binding"/>
    <property type="evidence" value="ECO:0007669"/>
    <property type="project" value="UniProtKB-UniRule"/>
</dbReference>
<dbReference type="InterPro" id="IPR039756">
    <property type="entry name" value="Lsb6/PI4K2"/>
</dbReference>
<dbReference type="GO" id="GO:0005802">
    <property type="term" value="C:trans-Golgi network"/>
    <property type="evidence" value="ECO:0007669"/>
    <property type="project" value="TreeGrafter"/>
</dbReference>
<dbReference type="GO" id="GO:0046854">
    <property type="term" value="P:phosphatidylinositol phosphate biosynthetic process"/>
    <property type="evidence" value="ECO:0007669"/>
    <property type="project" value="UniProtKB-UniRule"/>
</dbReference>
<evidence type="ECO:0000259" key="8">
    <source>
        <dbReference type="PROSITE" id="PS50290"/>
    </source>
</evidence>
<dbReference type="Pfam" id="PF00454">
    <property type="entry name" value="PI3_PI4_kinase"/>
    <property type="match status" value="1"/>
</dbReference>
<gene>
    <name evidence="9" type="ORF">THASP1DRAFT_3381</name>
</gene>
<keyword evidence="4 7" id="KW-0418">Kinase</keyword>
<dbReference type="GO" id="GO:0004430">
    <property type="term" value="F:1-phosphatidylinositol 4-kinase activity"/>
    <property type="evidence" value="ECO:0007669"/>
    <property type="project" value="UniProtKB-UniRule"/>
</dbReference>
<keyword evidence="6" id="KW-0472">Membrane</keyword>
<dbReference type="GO" id="GO:0007032">
    <property type="term" value="P:endosome organization"/>
    <property type="evidence" value="ECO:0007669"/>
    <property type="project" value="TreeGrafter"/>
</dbReference>
<reference evidence="10" key="1">
    <citation type="journal article" date="2018" name="Nat. Microbiol.">
        <title>Leveraging single-cell genomics to expand the fungal tree of life.</title>
        <authorList>
            <person name="Ahrendt S.R."/>
            <person name="Quandt C.A."/>
            <person name="Ciobanu D."/>
            <person name="Clum A."/>
            <person name="Salamov A."/>
            <person name="Andreopoulos B."/>
            <person name="Cheng J.F."/>
            <person name="Woyke T."/>
            <person name="Pelin A."/>
            <person name="Henrissat B."/>
            <person name="Reynolds N.K."/>
            <person name="Benny G.L."/>
            <person name="Smith M.E."/>
            <person name="James T.Y."/>
            <person name="Grigoriev I.V."/>
        </authorList>
    </citation>
    <scope>NUCLEOTIDE SEQUENCE [LARGE SCALE GENOMIC DNA]</scope>
    <source>
        <strain evidence="10">RSA 1356</strain>
    </source>
</reference>
<dbReference type="PANTHER" id="PTHR12865">
    <property type="entry name" value="PHOSPHATIDYLINOSITOL 4-KINASE TYPE-II"/>
    <property type="match status" value="1"/>
</dbReference>
<evidence type="ECO:0000256" key="6">
    <source>
        <dbReference type="ARBA" id="ARBA00023136"/>
    </source>
</evidence>
<dbReference type="GO" id="GO:0000329">
    <property type="term" value="C:fungal-type vacuole membrane"/>
    <property type="evidence" value="ECO:0007669"/>
    <property type="project" value="TreeGrafter"/>
</dbReference>
<comment type="cofactor">
    <cofactor evidence="7">
        <name>Mg(2+)</name>
        <dbReference type="ChEBI" id="CHEBI:18420"/>
    </cofactor>
    <cofactor evidence="7">
        <name>Mn(2+)</name>
        <dbReference type="ChEBI" id="CHEBI:29035"/>
    </cofactor>
</comment>
<dbReference type="PANTHER" id="PTHR12865:SF1">
    <property type="entry name" value="PHOSPHATIDYLINOSITOL 4-KINASE TYPE 2"/>
    <property type="match status" value="1"/>
</dbReference>
<feature type="domain" description="PI3K/PI4K catalytic" evidence="8">
    <location>
        <begin position="17"/>
        <end position="352"/>
    </location>
</feature>
<sequence length="357" mass="41284">EDFGQLLDGVREAIARGVQPTINAQGSSGSYFCRVFDHQSADIRTVGIFKPKDEEPYGKLNPKWTKWLHRNCFPCFFGRGCLIPNLGYVSEAAAFLLDRRLGLNIVPRTEVVYLASPSFYYTRKDRMQSLRHLEAGLPPKQGSFQEFVHGYMDANRFFAQCPWIDDDISNGKIAIADAVLPSGSTSPINQLQWTSELKQQFREEVEKLVVLDYLMRNTDRGMDNWMIKVLATARLHLHIAAIDNGLAFPWKHPDQWRSYPYGWLRLPRTLLDRPFSERTRKLLLPMLTSRDWWQRTVTELRQLFQQDEDFNERMFACQLSVLKGQAWNLVKCLREPAEGPLQLCERVAAVVIDENVQ</sequence>
<evidence type="ECO:0000256" key="4">
    <source>
        <dbReference type="ARBA" id="ARBA00022777"/>
    </source>
</evidence>
<comment type="catalytic activity">
    <reaction evidence="7">
        <text>a 1,2-diacyl-sn-glycero-3-phospho-(1D-myo-inositol) + ATP = a 1,2-diacyl-sn-glycero-3-phospho-(1D-myo-inositol 4-phosphate) + ADP + H(+)</text>
        <dbReference type="Rhea" id="RHEA:19877"/>
        <dbReference type="ChEBI" id="CHEBI:15378"/>
        <dbReference type="ChEBI" id="CHEBI:30616"/>
        <dbReference type="ChEBI" id="CHEBI:57880"/>
        <dbReference type="ChEBI" id="CHEBI:58178"/>
        <dbReference type="ChEBI" id="CHEBI:456216"/>
        <dbReference type="EC" id="2.7.1.67"/>
    </reaction>
</comment>
<keyword evidence="2 7" id="KW-0808">Transferase</keyword>
<evidence type="ECO:0000256" key="3">
    <source>
        <dbReference type="ARBA" id="ARBA00022741"/>
    </source>
</evidence>
<dbReference type="PROSITE" id="PS50290">
    <property type="entry name" value="PI3_4_KINASE_3"/>
    <property type="match status" value="1"/>
</dbReference>
<accession>A0A4P9XJ03</accession>
<keyword evidence="1 7" id="KW-1003">Cell membrane</keyword>
<name>A0A4P9XJ03_9FUNG</name>
<keyword evidence="10" id="KW-1185">Reference proteome</keyword>
<keyword evidence="5 7" id="KW-0067">ATP-binding</keyword>
<dbReference type="AlphaFoldDB" id="A0A4P9XJ03"/>
<dbReference type="EMBL" id="KZ993054">
    <property type="protein sequence ID" value="RKP05698.1"/>
    <property type="molecule type" value="Genomic_DNA"/>
</dbReference>
<dbReference type="Proteomes" id="UP000271241">
    <property type="component" value="Unassembled WGS sequence"/>
</dbReference>
<evidence type="ECO:0000313" key="10">
    <source>
        <dbReference type="Proteomes" id="UP000271241"/>
    </source>
</evidence>
<dbReference type="PROSITE" id="PS00916">
    <property type="entry name" value="PI3_4_KINASE_2"/>
    <property type="match status" value="1"/>
</dbReference>
<evidence type="ECO:0000256" key="1">
    <source>
        <dbReference type="ARBA" id="ARBA00022475"/>
    </source>
</evidence>
<dbReference type="GO" id="GO:0005886">
    <property type="term" value="C:plasma membrane"/>
    <property type="evidence" value="ECO:0007669"/>
    <property type="project" value="UniProtKB-SubCell"/>
</dbReference>
<dbReference type="OrthoDB" id="3349449at2759"/>
<evidence type="ECO:0000256" key="5">
    <source>
        <dbReference type="ARBA" id="ARBA00022840"/>
    </source>
</evidence>
<comment type="similarity">
    <text evidence="7">Belongs to the PI3/PI4-kinase family.</text>
</comment>
<dbReference type="STRING" id="78915.A0A4P9XJ03"/>
<keyword evidence="3 7" id="KW-0547">Nucleotide-binding</keyword>
<feature type="non-terminal residue" evidence="9">
    <location>
        <position position="1"/>
    </location>
</feature>
<dbReference type="GO" id="GO:0007030">
    <property type="term" value="P:Golgi organization"/>
    <property type="evidence" value="ECO:0007669"/>
    <property type="project" value="TreeGrafter"/>
</dbReference>
<feature type="non-terminal residue" evidence="9">
    <location>
        <position position="357"/>
    </location>
</feature>
<protein>
    <recommendedName>
        <fullName evidence="7">Phosphatidylinositol 4-kinase</fullName>
        <ecNumber evidence="7">2.7.1.67</ecNumber>
    </recommendedName>
</protein>
<dbReference type="EC" id="2.7.1.67" evidence="7"/>
<dbReference type="InterPro" id="IPR000403">
    <property type="entry name" value="PI3/4_kinase_cat_dom"/>
</dbReference>
<evidence type="ECO:0000313" key="9">
    <source>
        <dbReference type="EMBL" id="RKP05698.1"/>
    </source>
</evidence>
<proteinExistence type="inferred from homology"/>
<evidence type="ECO:0000256" key="2">
    <source>
        <dbReference type="ARBA" id="ARBA00022679"/>
    </source>
</evidence>
<dbReference type="GO" id="GO:0005768">
    <property type="term" value="C:endosome"/>
    <property type="evidence" value="ECO:0007669"/>
    <property type="project" value="UniProtKB-UniRule"/>
</dbReference>
<organism evidence="9 10">
    <name type="scientific">Thamnocephalis sphaerospora</name>
    <dbReference type="NCBI Taxonomy" id="78915"/>
    <lineage>
        <taxon>Eukaryota</taxon>
        <taxon>Fungi</taxon>
        <taxon>Fungi incertae sedis</taxon>
        <taxon>Zoopagomycota</taxon>
        <taxon>Zoopagomycotina</taxon>
        <taxon>Zoopagomycetes</taxon>
        <taxon>Zoopagales</taxon>
        <taxon>Sigmoideomycetaceae</taxon>
        <taxon>Thamnocephalis</taxon>
    </lineage>
</organism>
<comment type="subcellular location">
    <subcellularLocation>
        <location evidence="7">Cell membrane</location>
        <topology evidence="7">Peripheral membrane protein</topology>
    </subcellularLocation>
    <subcellularLocation>
        <location evidence="7">Vacuole membrane</location>
        <topology evidence="7">Peripheral membrane protein</topology>
    </subcellularLocation>
</comment>
<dbReference type="InterPro" id="IPR018936">
    <property type="entry name" value="PI3/4_kinase_CS"/>
</dbReference>